<sequence length="245" mass="26376">MRTSKYHRTAVRGSQSRCYSARFLHPRWAPQVCRWVGGCARRRAASGRAAPEAALCIWQAVLEALLGGRIGWLARSVANIRGTERAATTPGPQYSIDTVGEAVISQGTESGVPLCHQTASHRAQALSDWGLLIAAHFILQDAAGEPAANSVRATALAAPTCDQVPTHPPKVQLSAITIIFARGAGLQGGPYLSHLTPIAQHGDLYVYVHASLRLSNQCVRRRLTLIRTIIAARGESRAWCCGGQW</sequence>
<reference evidence="2" key="1">
    <citation type="submission" date="2014-04" db="EMBL/GenBank/DDBJ databases">
        <title>Evolutionary Origins and Diversification of the Mycorrhizal Mutualists.</title>
        <authorList>
            <consortium name="DOE Joint Genome Institute"/>
            <consortium name="Mycorrhizal Genomics Consortium"/>
            <person name="Kohler A."/>
            <person name="Kuo A."/>
            <person name="Nagy L.G."/>
            <person name="Floudas D."/>
            <person name="Copeland A."/>
            <person name="Barry K.W."/>
            <person name="Cichocki N."/>
            <person name="Veneault-Fourrey C."/>
            <person name="LaButti K."/>
            <person name="Lindquist E.A."/>
            <person name="Lipzen A."/>
            <person name="Lundell T."/>
            <person name="Morin E."/>
            <person name="Murat C."/>
            <person name="Riley R."/>
            <person name="Ohm R."/>
            <person name="Sun H."/>
            <person name="Tunlid A."/>
            <person name="Henrissat B."/>
            <person name="Grigoriev I.V."/>
            <person name="Hibbett D.S."/>
            <person name="Martin F."/>
        </authorList>
    </citation>
    <scope>NUCLEOTIDE SEQUENCE [LARGE SCALE GENOMIC DNA]</scope>
    <source>
        <strain evidence="2">FD-334 SS-4</strain>
    </source>
</reference>
<accession>A0A0D2MZI2</accession>
<proteinExistence type="predicted"/>
<dbReference type="Proteomes" id="UP000054270">
    <property type="component" value="Unassembled WGS sequence"/>
</dbReference>
<keyword evidence="2" id="KW-1185">Reference proteome</keyword>
<dbReference type="AlphaFoldDB" id="A0A0D2MZI2"/>
<protein>
    <submittedName>
        <fullName evidence="1">Uncharacterized protein</fullName>
    </submittedName>
</protein>
<evidence type="ECO:0000313" key="1">
    <source>
        <dbReference type="EMBL" id="KJA29553.1"/>
    </source>
</evidence>
<name>A0A0D2MZI2_HYPSF</name>
<gene>
    <name evidence="1" type="ORF">HYPSUDRAFT_221573</name>
</gene>
<dbReference type="EMBL" id="KN817518">
    <property type="protein sequence ID" value="KJA29553.1"/>
    <property type="molecule type" value="Genomic_DNA"/>
</dbReference>
<evidence type="ECO:0000313" key="2">
    <source>
        <dbReference type="Proteomes" id="UP000054270"/>
    </source>
</evidence>
<organism evidence="1 2">
    <name type="scientific">Hypholoma sublateritium (strain FD-334 SS-4)</name>
    <dbReference type="NCBI Taxonomy" id="945553"/>
    <lineage>
        <taxon>Eukaryota</taxon>
        <taxon>Fungi</taxon>
        <taxon>Dikarya</taxon>
        <taxon>Basidiomycota</taxon>
        <taxon>Agaricomycotina</taxon>
        <taxon>Agaricomycetes</taxon>
        <taxon>Agaricomycetidae</taxon>
        <taxon>Agaricales</taxon>
        <taxon>Agaricineae</taxon>
        <taxon>Strophariaceae</taxon>
        <taxon>Hypholoma</taxon>
    </lineage>
</organism>